<accession>A0A182S4G5</accession>
<dbReference type="VEuPathDB" id="VectorBase:AFUN015275"/>
<dbReference type="AlphaFoldDB" id="A0A182S4G5"/>
<organism evidence="1">
    <name type="scientific">Anopheles funestus</name>
    <name type="common">African malaria mosquito</name>
    <dbReference type="NCBI Taxonomy" id="62324"/>
    <lineage>
        <taxon>Eukaryota</taxon>
        <taxon>Metazoa</taxon>
        <taxon>Ecdysozoa</taxon>
        <taxon>Arthropoda</taxon>
        <taxon>Hexapoda</taxon>
        <taxon>Insecta</taxon>
        <taxon>Pterygota</taxon>
        <taxon>Neoptera</taxon>
        <taxon>Endopterygota</taxon>
        <taxon>Diptera</taxon>
        <taxon>Nematocera</taxon>
        <taxon>Culicoidea</taxon>
        <taxon>Culicidae</taxon>
        <taxon>Anophelinae</taxon>
        <taxon>Anopheles</taxon>
    </lineage>
</organism>
<evidence type="ECO:0000313" key="1">
    <source>
        <dbReference type="EnsemblMetazoa" id="AFUN015275-PA"/>
    </source>
</evidence>
<protein>
    <submittedName>
        <fullName evidence="1">Uncharacterized protein</fullName>
    </submittedName>
</protein>
<sequence>MPPLLLLHEKNVRAPSSSRLALKRTVFYRRSAHS</sequence>
<name>A0A182S4G5_ANOFN</name>
<proteinExistence type="predicted"/>
<dbReference type="EnsemblMetazoa" id="AFUN015275-RA">
    <property type="protein sequence ID" value="AFUN015275-PA"/>
    <property type="gene ID" value="AFUN015275"/>
</dbReference>
<reference evidence="1" key="1">
    <citation type="submission" date="2020-05" db="UniProtKB">
        <authorList>
            <consortium name="EnsemblMetazoa"/>
        </authorList>
    </citation>
    <scope>IDENTIFICATION</scope>
    <source>
        <strain evidence="1">FUMOZ</strain>
    </source>
</reference>